<proteinExistence type="predicted"/>
<feature type="domain" description="DUF218" evidence="2">
    <location>
        <begin position="42"/>
        <end position="167"/>
    </location>
</feature>
<dbReference type="CDD" id="cd06259">
    <property type="entry name" value="YdcF-like"/>
    <property type="match status" value="1"/>
</dbReference>
<evidence type="ECO:0000313" key="4">
    <source>
        <dbReference type="Proteomes" id="UP000193623"/>
    </source>
</evidence>
<dbReference type="GO" id="GO:0043164">
    <property type="term" value="P:Gram-negative-bacterium-type cell wall biogenesis"/>
    <property type="evidence" value="ECO:0007669"/>
    <property type="project" value="TreeGrafter"/>
</dbReference>
<gene>
    <name evidence="3" type="ORF">PSJ8397_00351</name>
</gene>
<keyword evidence="1" id="KW-0812">Transmembrane</keyword>
<dbReference type="InterPro" id="IPR014729">
    <property type="entry name" value="Rossmann-like_a/b/a_fold"/>
</dbReference>
<organism evidence="3 4">
    <name type="scientific">Pseudooctadecabacter jejudonensis</name>
    <dbReference type="NCBI Taxonomy" id="1391910"/>
    <lineage>
        <taxon>Bacteria</taxon>
        <taxon>Pseudomonadati</taxon>
        <taxon>Pseudomonadota</taxon>
        <taxon>Alphaproteobacteria</taxon>
        <taxon>Rhodobacterales</taxon>
        <taxon>Paracoccaceae</taxon>
        <taxon>Pseudooctadecabacter</taxon>
    </lineage>
</organism>
<keyword evidence="4" id="KW-1185">Reference proteome</keyword>
<protein>
    <recommendedName>
        <fullName evidence="2">DUF218 domain-containing protein</fullName>
    </recommendedName>
</protein>
<dbReference type="GO" id="GO:0000270">
    <property type="term" value="P:peptidoglycan metabolic process"/>
    <property type="evidence" value="ECO:0007669"/>
    <property type="project" value="TreeGrafter"/>
</dbReference>
<dbReference type="OrthoDB" id="9809813at2"/>
<reference evidence="3 4" key="1">
    <citation type="submission" date="2017-03" db="EMBL/GenBank/DDBJ databases">
        <authorList>
            <person name="Afonso C.L."/>
            <person name="Miller P.J."/>
            <person name="Scott M.A."/>
            <person name="Spackman E."/>
            <person name="Goraichik I."/>
            <person name="Dimitrov K.M."/>
            <person name="Suarez D.L."/>
            <person name="Swayne D.E."/>
        </authorList>
    </citation>
    <scope>NUCLEOTIDE SEQUENCE [LARGE SCALE GENOMIC DNA]</scope>
    <source>
        <strain evidence="3 4">CECT 8397</strain>
    </source>
</reference>
<dbReference type="GO" id="GO:0005886">
    <property type="term" value="C:plasma membrane"/>
    <property type="evidence" value="ECO:0007669"/>
    <property type="project" value="TreeGrafter"/>
</dbReference>
<keyword evidence="1" id="KW-0472">Membrane</keyword>
<accession>A0A1Y5RFU6</accession>
<evidence type="ECO:0000313" key="3">
    <source>
        <dbReference type="EMBL" id="SLN15628.1"/>
    </source>
</evidence>
<sequence>MIRLLSRVIRYGLRAYLLMSAALLAWTFLWPDPDPDAVQPADAIVCLGGGMSPDGTLAQAVLTRIERCVQLHEAGIAPFVVFTGGTAAENGPDAGTQMARFAATLGLPTDAAVVEGRAQSTLQNALFTFDMIPAPRRIVLVTEAFHLPRSYASYKWAAWEVGLPSPSISLVMSEPVRRDPVSGTPNWRILARESLAIWFNLGRAVAYSVAPDPDVNWLH</sequence>
<evidence type="ECO:0000256" key="1">
    <source>
        <dbReference type="SAM" id="Phobius"/>
    </source>
</evidence>
<keyword evidence="1" id="KW-1133">Transmembrane helix</keyword>
<dbReference type="RefSeq" id="WP_085862830.1">
    <property type="nucleotide sequence ID" value="NZ_FWFT01000001.1"/>
</dbReference>
<dbReference type="PANTHER" id="PTHR30336">
    <property type="entry name" value="INNER MEMBRANE PROTEIN, PROBABLE PERMEASE"/>
    <property type="match status" value="1"/>
</dbReference>
<dbReference type="Proteomes" id="UP000193623">
    <property type="component" value="Unassembled WGS sequence"/>
</dbReference>
<dbReference type="Gene3D" id="3.40.50.620">
    <property type="entry name" value="HUPs"/>
    <property type="match status" value="1"/>
</dbReference>
<dbReference type="InterPro" id="IPR051599">
    <property type="entry name" value="Cell_Envelope_Assoc"/>
</dbReference>
<dbReference type="AlphaFoldDB" id="A0A1Y5RFU6"/>
<name>A0A1Y5RFU6_9RHOB</name>
<dbReference type="InterPro" id="IPR003848">
    <property type="entry name" value="DUF218"/>
</dbReference>
<evidence type="ECO:0000259" key="2">
    <source>
        <dbReference type="Pfam" id="PF02698"/>
    </source>
</evidence>
<dbReference type="PANTHER" id="PTHR30336:SF4">
    <property type="entry name" value="ENVELOPE BIOGENESIS FACTOR ELYC"/>
    <property type="match status" value="1"/>
</dbReference>
<dbReference type="Pfam" id="PF02698">
    <property type="entry name" value="DUF218"/>
    <property type="match status" value="1"/>
</dbReference>
<feature type="transmembrane region" description="Helical" evidence="1">
    <location>
        <begin position="12"/>
        <end position="30"/>
    </location>
</feature>
<dbReference type="EMBL" id="FWFT01000001">
    <property type="protein sequence ID" value="SLN15628.1"/>
    <property type="molecule type" value="Genomic_DNA"/>
</dbReference>